<evidence type="ECO:0000256" key="4">
    <source>
        <dbReference type="ARBA" id="ARBA00022490"/>
    </source>
</evidence>
<accession>A0A921HRB6</accession>
<keyword evidence="11" id="KW-0143">Chaperone</keyword>
<reference evidence="13" key="1">
    <citation type="journal article" date="2021" name="PeerJ">
        <title>Extensive microbial diversity within the chicken gut microbiome revealed by metagenomics and culture.</title>
        <authorList>
            <person name="Gilroy R."/>
            <person name="Ravi A."/>
            <person name="Getino M."/>
            <person name="Pursley I."/>
            <person name="Horton D.L."/>
            <person name="Alikhan N.F."/>
            <person name="Baker D."/>
            <person name="Gharbi K."/>
            <person name="Hall N."/>
            <person name="Watson M."/>
            <person name="Adriaenssens E.M."/>
            <person name="Foster-Nyarko E."/>
            <person name="Jarju S."/>
            <person name="Secka A."/>
            <person name="Antonio M."/>
            <person name="Oren A."/>
            <person name="Chaudhuri R.R."/>
            <person name="La Ragione R."/>
            <person name="Hildebrand F."/>
            <person name="Pallen M.J."/>
        </authorList>
    </citation>
    <scope>NUCLEOTIDE SEQUENCE</scope>
    <source>
        <strain evidence="13">7318</strain>
    </source>
</reference>
<keyword evidence="6" id="KW-0479">Metal-binding</keyword>
<dbReference type="Gene3D" id="2.60.260.20">
    <property type="entry name" value="Urease metallochaperone UreE, N-terminal domain"/>
    <property type="match status" value="1"/>
</dbReference>
<dbReference type="GO" id="GO:0008270">
    <property type="term" value="F:zinc ion binding"/>
    <property type="evidence" value="ECO:0007669"/>
    <property type="project" value="UniProtKB-KW"/>
</dbReference>
<dbReference type="AlphaFoldDB" id="A0A921HRB6"/>
<gene>
    <name evidence="13" type="ORF">K8V65_08380</name>
</gene>
<evidence type="ECO:0000256" key="1">
    <source>
        <dbReference type="ARBA" id="ARBA00001947"/>
    </source>
</evidence>
<dbReference type="GO" id="GO:0005737">
    <property type="term" value="C:cytoplasm"/>
    <property type="evidence" value="ECO:0007669"/>
    <property type="project" value="UniProtKB-SubCell"/>
</dbReference>
<dbReference type="InterPro" id="IPR008971">
    <property type="entry name" value="HSP40/DnaJ_pept-bd"/>
</dbReference>
<dbReference type="PANTHER" id="PTHR43096">
    <property type="entry name" value="DNAJ HOMOLOG 1, MITOCHONDRIAL-RELATED"/>
    <property type="match status" value="1"/>
</dbReference>
<evidence type="ECO:0000256" key="10">
    <source>
        <dbReference type="ARBA" id="ARBA00023016"/>
    </source>
</evidence>
<keyword evidence="8" id="KW-0863">Zinc-finger</keyword>
<keyword evidence="5" id="KW-0235">DNA replication</keyword>
<dbReference type="InterPro" id="IPR002939">
    <property type="entry name" value="DnaJ_C"/>
</dbReference>
<comment type="cofactor">
    <cofactor evidence="1">
        <name>Zn(2+)</name>
        <dbReference type="ChEBI" id="CHEBI:29105"/>
    </cofactor>
</comment>
<evidence type="ECO:0000313" key="13">
    <source>
        <dbReference type="EMBL" id="HJF85661.1"/>
    </source>
</evidence>
<evidence type="ECO:0000256" key="9">
    <source>
        <dbReference type="ARBA" id="ARBA00022833"/>
    </source>
</evidence>
<reference evidence="13" key="2">
    <citation type="submission" date="2021-09" db="EMBL/GenBank/DDBJ databases">
        <authorList>
            <person name="Gilroy R."/>
        </authorList>
    </citation>
    <scope>NUCLEOTIDE SEQUENCE</scope>
    <source>
        <strain evidence="13">7318</strain>
    </source>
</reference>
<name>A0A921HRB6_9FIRM</name>
<evidence type="ECO:0000256" key="7">
    <source>
        <dbReference type="ARBA" id="ARBA00022737"/>
    </source>
</evidence>
<feature type="non-terminal residue" evidence="13">
    <location>
        <position position="1"/>
    </location>
</feature>
<evidence type="ECO:0000256" key="8">
    <source>
        <dbReference type="ARBA" id="ARBA00022771"/>
    </source>
</evidence>
<dbReference type="PANTHER" id="PTHR43096:SF48">
    <property type="entry name" value="CHAPERONE PROTEIN DNAJ"/>
    <property type="match status" value="1"/>
</dbReference>
<evidence type="ECO:0000256" key="6">
    <source>
        <dbReference type="ARBA" id="ARBA00022723"/>
    </source>
</evidence>
<comment type="caution">
    <text evidence="13">The sequence shown here is derived from an EMBL/GenBank/DDBJ whole genome shotgun (WGS) entry which is preliminary data.</text>
</comment>
<comment type="subunit">
    <text evidence="3">Homodimer.</text>
</comment>
<sequence length="129" mass="14579">STGDLYVYITVKPHKFFQREGSEVICEVPITFVQAALGDTIEVPTLDGKVEMKIPEGIQSGTVMRLRGKGIPYLRSTGRGDQHVRIKVLTPQKLTDKQKELLREFAGIKNDKANPEQESFFKTLKNLFK</sequence>
<organism evidence="13 14">
    <name type="scientific">Megamonas hypermegale</name>
    <dbReference type="NCBI Taxonomy" id="158847"/>
    <lineage>
        <taxon>Bacteria</taxon>
        <taxon>Bacillati</taxon>
        <taxon>Bacillota</taxon>
        <taxon>Negativicutes</taxon>
        <taxon>Selenomonadales</taxon>
        <taxon>Selenomonadaceae</taxon>
        <taxon>Megamonas</taxon>
    </lineage>
</organism>
<keyword evidence="4" id="KW-0963">Cytoplasm</keyword>
<comment type="subcellular location">
    <subcellularLocation>
        <location evidence="2">Cytoplasm</location>
    </subcellularLocation>
</comment>
<evidence type="ECO:0000259" key="12">
    <source>
        <dbReference type="Pfam" id="PF01556"/>
    </source>
</evidence>
<keyword evidence="9" id="KW-0862">Zinc</keyword>
<dbReference type="EMBL" id="DYVR01000233">
    <property type="protein sequence ID" value="HJF85661.1"/>
    <property type="molecule type" value="Genomic_DNA"/>
</dbReference>
<evidence type="ECO:0000256" key="11">
    <source>
        <dbReference type="ARBA" id="ARBA00023186"/>
    </source>
</evidence>
<keyword evidence="7" id="KW-0677">Repeat</keyword>
<dbReference type="Pfam" id="PF01556">
    <property type="entry name" value="DnaJ_C"/>
    <property type="match status" value="1"/>
</dbReference>
<dbReference type="FunFam" id="2.60.260.20:FF:000004">
    <property type="entry name" value="Molecular chaperone DnaJ"/>
    <property type="match status" value="1"/>
</dbReference>
<dbReference type="SUPFAM" id="SSF49493">
    <property type="entry name" value="HSP40/DnaJ peptide-binding domain"/>
    <property type="match status" value="1"/>
</dbReference>
<feature type="domain" description="Chaperone DnaJ C-terminal" evidence="12">
    <location>
        <begin position="2"/>
        <end position="91"/>
    </location>
</feature>
<protein>
    <submittedName>
        <fullName evidence="13">Molecular chaperone DnaJ</fullName>
    </submittedName>
</protein>
<keyword evidence="10" id="KW-0346">Stress response</keyword>
<evidence type="ECO:0000256" key="3">
    <source>
        <dbReference type="ARBA" id="ARBA00011738"/>
    </source>
</evidence>
<dbReference type="GO" id="GO:0042026">
    <property type="term" value="P:protein refolding"/>
    <property type="evidence" value="ECO:0007669"/>
    <property type="project" value="TreeGrafter"/>
</dbReference>
<proteinExistence type="predicted"/>
<dbReference type="Proteomes" id="UP000780768">
    <property type="component" value="Unassembled WGS sequence"/>
</dbReference>
<dbReference type="GO" id="GO:0006260">
    <property type="term" value="P:DNA replication"/>
    <property type="evidence" value="ECO:0007669"/>
    <property type="project" value="UniProtKB-KW"/>
</dbReference>
<dbReference type="CDD" id="cd10747">
    <property type="entry name" value="DnaJ_C"/>
    <property type="match status" value="1"/>
</dbReference>
<dbReference type="GO" id="GO:0051082">
    <property type="term" value="F:unfolded protein binding"/>
    <property type="evidence" value="ECO:0007669"/>
    <property type="project" value="InterPro"/>
</dbReference>
<evidence type="ECO:0000256" key="5">
    <source>
        <dbReference type="ARBA" id="ARBA00022705"/>
    </source>
</evidence>
<evidence type="ECO:0000313" key="14">
    <source>
        <dbReference type="Proteomes" id="UP000780768"/>
    </source>
</evidence>
<evidence type="ECO:0000256" key="2">
    <source>
        <dbReference type="ARBA" id="ARBA00004496"/>
    </source>
</evidence>